<evidence type="ECO:0000313" key="2">
    <source>
        <dbReference type="EMBL" id="EKO37273.1"/>
    </source>
</evidence>
<dbReference type="Gene3D" id="3.40.50.2000">
    <property type="entry name" value="Glycogen Phosphorylase B"/>
    <property type="match status" value="1"/>
</dbReference>
<protein>
    <submittedName>
        <fullName evidence="2">Glycosyltransferase, group 1 family protein</fullName>
        <ecNumber evidence="2">2.4.-.-</ecNumber>
    </submittedName>
</protein>
<dbReference type="InterPro" id="IPR001296">
    <property type="entry name" value="Glyco_trans_1"/>
</dbReference>
<keyword evidence="2" id="KW-0328">Glycosyltransferase</keyword>
<dbReference type="STRING" id="1208365.B273_0005"/>
<dbReference type="EC" id="2.4.-.-" evidence="2"/>
<dbReference type="AlphaFoldDB" id="K6H457"/>
<evidence type="ECO:0000313" key="3">
    <source>
        <dbReference type="Proteomes" id="UP000010310"/>
    </source>
</evidence>
<sequence length="161" mass="17581">MSESDLSKISKSGDILAIGSLEKESGFDLLIHSWVGVNEPIEIIGSGSQEKILNELIKSLELESLVYINSIPSDKLIAEKLRVAKGLIVPSLEKENASLLQEAIKNEVPILGTQLPEISKLIPREFLCEAGSVRELGALLEEMIPLLPQLNLQAIKQSLKT</sequence>
<dbReference type="SUPFAM" id="SSF53756">
    <property type="entry name" value="UDP-Glycosyltransferase/glycogen phosphorylase"/>
    <property type="match status" value="1"/>
</dbReference>
<gene>
    <name evidence="2" type="ORF">B273_0005</name>
</gene>
<reference evidence="2 3" key="1">
    <citation type="submission" date="2012-09" db="EMBL/GenBank/DDBJ databases">
        <authorList>
            <person name="Dupont C.L."/>
            <person name="Rusch D.B."/>
            <person name="Lombardo M.-J."/>
            <person name="Novotny M."/>
            <person name="Yee-Greenbaum J."/>
            <person name="Laskin R."/>
        </authorList>
    </citation>
    <scope>NUCLEOTIDE SEQUENCE [LARGE SCALE GENOMIC DNA]</scope>
    <source>
        <strain evidence="2">SAR86E</strain>
    </source>
</reference>
<proteinExistence type="predicted"/>
<dbReference type="Proteomes" id="UP000010310">
    <property type="component" value="Unassembled WGS sequence"/>
</dbReference>
<organism evidence="2 3">
    <name type="scientific">SAR86 cluster bacterium SAR86E</name>
    <dbReference type="NCBI Taxonomy" id="1208365"/>
    <lineage>
        <taxon>Bacteria</taxon>
        <taxon>Pseudomonadati</taxon>
        <taxon>Pseudomonadota</taxon>
        <taxon>Gammaproteobacteria</taxon>
        <taxon>SAR86 cluster</taxon>
    </lineage>
</organism>
<accession>K6H457</accession>
<dbReference type="EMBL" id="AMWX01000001">
    <property type="protein sequence ID" value="EKO37273.1"/>
    <property type="molecule type" value="Genomic_DNA"/>
</dbReference>
<comment type="caution">
    <text evidence="2">The sequence shown here is derived from an EMBL/GenBank/DDBJ whole genome shotgun (WGS) entry which is preliminary data.</text>
</comment>
<evidence type="ECO:0000259" key="1">
    <source>
        <dbReference type="Pfam" id="PF00534"/>
    </source>
</evidence>
<keyword evidence="3" id="KW-1185">Reference proteome</keyword>
<feature type="domain" description="Glycosyl transferase family 1" evidence="1">
    <location>
        <begin position="10"/>
        <end position="143"/>
    </location>
</feature>
<name>K6H457_9GAMM</name>
<dbReference type="GO" id="GO:0016757">
    <property type="term" value="F:glycosyltransferase activity"/>
    <property type="evidence" value="ECO:0007669"/>
    <property type="project" value="UniProtKB-KW"/>
</dbReference>
<dbReference type="Pfam" id="PF00534">
    <property type="entry name" value="Glycos_transf_1"/>
    <property type="match status" value="1"/>
</dbReference>
<keyword evidence="2" id="KW-0808">Transferase</keyword>